<dbReference type="EMBL" id="BJLH01000008">
    <property type="protein sequence ID" value="GEA60858.1"/>
    <property type="molecule type" value="Genomic_DNA"/>
</dbReference>
<dbReference type="InterPro" id="IPR013560">
    <property type="entry name" value="DUF1722"/>
</dbReference>
<dbReference type="OrthoDB" id="495783at2"/>
<accession>A0A4Y3IPU2</accession>
<organism evidence="2 3">
    <name type="scientific">Vibrio comitans NBRC 102076</name>
    <dbReference type="NCBI Taxonomy" id="1219078"/>
    <lineage>
        <taxon>Bacteria</taxon>
        <taxon>Pseudomonadati</taxon>
        <taxon>Pseudomonadota</taxon>
        <taxon>Gammaproteobacteria</taxon>
        <taxon>Vibrionales</taxon>
        <taxon>Vibrionaceae</taxon>
        <taxon>Vibrio</taxon>
    </lineage>
</organism>
<dbReference type="Pfam" id="PF04463">
    <property type="entry name" value="2-thiour_desulf"/>
    <property type="match status" value="1"/>
</dbReference>
<evidence type="ECO:0000259" key="1">
    <source>
        <dbReference type="Pfam" id="PF08349"/>
    </source>
</evidence>
<keyword evidence="3" id="KW-1185">Reference proteome</keyword>
<feature type="domain" description="DUF1722" evidence="1">
    <location>
        <begin position="200"/>
        <end position="316"/>
    </location>
</feature>
<dbReference type="InterPro" id="IPR007553">
    <property type="entry name" value="2-thiour_desulf"/>
</dbReference>
<dbReference type="RefSeq" id="WP_141271257.1">
    <property type="nucleotide sequence ID" value="NZ_BJLH01000008.1"/>
</dbReference>
<gene>
    <name evidence="2" type="ORF">VCO01S_20510</name>
</gene>
<dbReference type="Pfam" id="PF08349">
    <property type="entry name" value="DUF1722"/>
    <property type="match status" value="1"/>
</dbReference>
<dbReference type="AlphaFoldDB" id="A0A4Y3IPU2"/>
<comment type="caution">
    <text evidence="2">The sequence shown here is derived from an EMBL/GenBank/DDBJ whole genome shotgun (WGS) entry which is preliminary data.</text>
</comment>
<dbReference type="PIRSF" id="PIRSF037004">
    <property type="entry name" value="UCP037004"/>
    <property type="match status" value="1"/>
</dbReference>
<dbReference type="PANTHER" id="PTHR30087:SF0">
    <property type="entry name" value="INNER MEMBRANE PROTEIN"/>
    <property type="match status" value="1"/>
</dbReference>
<reference evidence="2 3" key="1">
    <citation type="submission" date="2019-06" db="EMBL/GenBank/DDBJ databases">
        <title>Whole genome shotgun sequence of Vibrio comitans NBRC 102076.</title>
        <authorList>
            <person name="Hosoyama A."/>
            <person name="Uohara A."/>
            <person name="Ohji S."/>
            <person name="Ichikawa N."/>
        </authorList>
    </citation>
    <scope>NUCLEOTIDE SEQUENCE [LARGE SCALE GENOMIC DNA]</scope>
    <source>
        <strain evidence="2 3">NBRC 102076</strain>
    </source>
</reference>
<evidence type="ECO:0000313" key="2">
    <source>
        <dbReference type="EMBL" id="GEA60858.1"/>
    </source>
</evidence>
<sequence>MTDAFIESAENTHIQIGISACVLGEKVRFDSGHKISKFVTKELAPFFDFIPVCPEVGMGMSVPRPTIRLVSNQERIALVETKDDTKDYTDEMLAYSNNKVEELKGQELCGYIVCAKSPTCGMERVKVYSKGGASKEGIGMYTDILMREMPWLPVEEDGRLNDPVLKENFISRIFSLRDFYDCMGDQPTSGKIVAFHSRYKLTLMAHHPNSYKELGQLVARVAEYDSEEFYQLYRLKFMEALTNRASRKNNSNVLMHIQGYFKKWLSSQEKQELRKVIDEYREGLLPLLSPLTLIKHYLSLYPDEYLQNQKFLDPHPQELRLRYSL</sequence>
<protein>
    <recommendedName>
        <fullName evidence="1">DUF1722 domain-containing protein</fullName>
    </recommendedName>
</protein>
<dbReference type="Proteomes" id="UP000318242">
    <property type="component" value="Unassembled WGS sequence"/>
</dbReference>
<proteinExistence type="predicted"/>
<evidence type="ECO:0000313" key="3">
    <source>
        <dbReference type="Proteomes" id="UP000318242"/>
    </source>
</evidence>
<dbReference type="PANTHER" id="PTHR30087">
    <property type="entry name" value="INNER MEMBRANE PROTEIN"/>
    <property type="match status" value="1"/>
</dbReference>
<name>A0A4Y3IPU2_9VIBR</name>
<dbReference type="InterPro" id="IPR017087">
    <property type="entry name" value="UCP037004"/>
</dbReference>